<evidence type="ECO:0000256" key="7">
    <source>
        <dbReference type="PIRSR" id="PIRSR016262-1"/>
    </source>
</evidence>
<dbReference type="GO" id="GO:0009249">
    <property type="term" value="P:protein lipoylation"/>
    <property type="evidence" value="ECO:0007669"/>
    <property type="project" value="InterPro"/>
</dbReference>
<proteinExistence type="inferred from homology"/>
<dbReference type="InterPro" id="IPR020605">
    <property type="entry name" value="Octanoyltransferase_CS"/>
</dbReference>
<feature type="binding site" evidence="5 8">
    <location>
        <begin position="162"/>
        <end position="164"/>
    </location>
    <ligand>
        <name>substrate</name>
    </ligand>
</feature>
<comment type="pathway">
    <text evidence="1 5 6">Protein modification; protein lipoylation via endogenous pathway; protein N(6)-(lipoyl)lysine from octanoyl-[acyl-carrier-protein]: step 1/2.</text>
</comment>
<comment type="miscellaneous">
    <text evidence="5">In the reaction, the free carboxyl group of octanoic acid is attached via an amide linkage to the epsilon-amino group of a specific lysine residue of lipoyl domains of lipoate-dependent enzymes.</text>
</comment>
<dbReference type="PROSITE" id="PS01313">
    <property type="entry name" value="LIPB"/>
    <property type="match status" value="1"/>
</dbReference>
<dbReference type="Proteomes" id="UP001221302">
    <property type="component" value="Unassembled WGS sequence"/>
</dbReference>
<dbReference type="Gene3D" id="3.30.930.10">
    <property type="entry name" value="Bira Bifunctional Protein, Domain 2"/>
    <property type="match status" value="1"/>
</dbReference>
<dbReference type="PANTHER" id="PTHR10993:SF7">
    <property type="entry name" value="LIPOYLTRANSFERASE 2, MITOCHONDRIAL-RELATED"/>
    <property type="match status" value="1"/>
</dbReference>
<dbReference type="InterPro" id="IPR004143">
    <property type="entry name" value="BPL_LPL_catalytic"/>
</dbReference>
<evidence type="ECO:0000256" key="9">
    <source>
        <dbReference type="PIRSR" id="PIRSR016262-3"/>
    </source>
</evidence>
<dbReference type="NCBIfam" id="TIGR00214">
    <property type="entry name" value="lipB"/>
    <property type="match status" value="1"/>
</dbReference>
<feature type="site" description="Lowers pKa of active site Cys" evidence="5 9">
    <location>
        <position position="146"/>
    </location>
</feature>
<dbReference type="FunFam" id="3.30.930.10:FF:000035">
    <property type="entry name" value="Putative lipoyltransferase 2, mitochondrial"/>
    <property type="match status" value="1"/>
</dbReference>
<keyword evidence="12" id="KW-1185">Reference proteome</keyword>
<comment type="catalytic activity">
    <reaction evidence="5 6">
        <text>octanoyl-[ACP] + L-lysyl-[protein] = N(6)-octanoyl-L-lysyl-[protein] + holo-[ACP] + H(+)</text>
        <dbReference type="Rhea" id="RHEA:17665"/>
        <dbReference type="Rhea" id="RHEA-COMP:9636"/>
        <dbReference type="Rhea" id="RHEA-COMP:9685"/>
        <dbReference type="Rhea" id="RHEA-COMP:9752"/>
        <dbReference type="Rhea" id="RHEA-COMP:9928"/>
        <dbReference type="ChEBI" id="CHEBI:15378"/>
        <dbReference type="ChEBI" id="CHEBI:29969"/>
        <dbReference type="ChEBI" id="CHEBI:64479"/>
        <dbReference type="ChEBI" id="CHEBI:78463"/>
        <dbReference type="ChEBI" id="CHEBI:78809"/>
        <dbReference type="EC" id="2.3.1.181"/>
    </reaction>
</comment>
<sequence length="240" mass="27955">MANQSTYKKFNYCDLGLIDYQSAWDLQKEIFDKRIDDKTDDTFFLLEHSHTYTLGKVAHIENLLMNDSQLKELGISVYEIDRGGDITYHGPGQIVGYPIINLKNWKEDTHEYLRSLEQVIINVCKEYGLETERKTNYTGVWIGERKIAAIGIKISRWVTMHGFAFNINTDLNFFNGIIPCGIKEKGVTSLSKELGNEISIQEVKEKLVNQFKIIFGYDDYQVIEREFYINNFEHLPLNKF</sequence>
<comment type="caution">
    <text evidence="11">The sequence shown here is derived from an EMBL/GenBank/DDBJ whole genome shotgun (WGS) entry which is preliminary data.</text>
</comment>
<evidence type="ECO:0000313" key="12">
    <source>
        <dbReference type="Proteomes" id="UP001221302"/>
    </source>
</evidence>
<dbReference type="InterPro" id="IPR000544">
    <property type="entry name" value="Octanoyltransferase"/>
</dbReference>
<keyword evidence="5" id="KW-0963">Cytoplasm</keyword>
<reference evidence="11" key="1">
    <citation type="submission" date="2023-03" db="EMBL/GenBank/DDBJ databases">
        <title>Stygiobacter electus gen. nov., sp. nov., facultatively anaerobic thermotolerant bacterium of the class Ignavibacteria from a well of Yessentuki mineral water deposit.</title>
        <authorList>
            <person name="Podosokorskaya O.A."/>
            <person name="Elcheninov A.G."/>
            <person name="Petrova N.F."/>
            <person name="Zavarzina D.G."/>
            <person name="Kublanov I.V."/>
            <person name="Merkel A.Y."/>
        </authorList>
    </citation>
    <scope>NUCLEOTIDE SEQUENCE</scope>
    <source>
        <strain evidence="11">09-Me</strain>
    </source>
</reference>
<keyword evidence="2 5" id="KW-0808">Transferase</keyword>
<evidence type="ECO:0000256" key="1">
    <source>
        <dbReference type="ARBA" id="ARBA00004821"/>
    </source>
</evidence>
<evidence type="ECO:0000256" key="5">
    <source>
        <dbReference type="HAMAP-Rule" id="MF_00013"/>
    </source>
</evidence>
<dbReference type="SUPFAM" id="SSF55681">
    <property type="entry name" value="Class II aaRS and biotin synthetases"/>
    <property type="match status" value="1"/>
</dbReference>
<dbReference type="AlphaFoldDB" id="A0AAE3P0L3"/>
<organism evidence="11 12">
    <name type="scientific">Stygiobacter electus</name>
    <dbReference type="NCBI Taxonomy" id="3032292"/>
    <lineage>
        <taxon>Bacteria</taxon>
        <taxon>Pseudomonadati</taxon>
        <taxon>Ignavibacteriota</taxon>
        <taxon>Ignavibacteria</taxon>
        <taxon>Ignavibacteriales</taxon>
        <taxon>Melioribacteraceae</taxon>
        <taxon>Stygiobacter</taxon>
    </lineage>
</organism>
<name>A0AAE3P0L3_9BACT</name>
<dbReference type="PANTHER" id="PTHR10993">
    <property type="entry name" value="OCTANOYLTRANSFERASE"/>
    <property type="match status" value="1"/>
</dbReference>
<dbReference type="NCBIfam" id="NF010925">
    <property type="entry name" value="PRK14345.1"/>
    <property type="match status" value="1"/>
</dbReference>
<comment type="similarity">
    <text evidence="5 6">Belongs to the LipB family.</text>
</comment>
<evidence type="ECO:0000256" key="3">
    <source>
        <dbReference type="ARBA" id="ARBA00023315"/>
    </source>
</evidence>
<comment type="subcellular location">
    <subcellularLocation>
        <location evidence="5">Cytoplasm</location>
    </subcellularLocation>
</comment>
<dbReference type="PROSITE" id="PS51733">
    <property type="entry name" value="BPL_LPL_CATALYTIC"/>
    <property type="match status" value="1"/>
</dbReference>
<dbReference type="CDD" id="cd16444">
    <property type="entry name" value="LipB"/>
    <property type="match status" value="1"/>
</dbReference>
<dbReference type="GO" id="GO:0033819">
    <property type="term" value="F:lipoyl(octanoyl) transferase activity"/>
    <property type="evidence" value="ECO:0007669"/>
    <property type="project" value="UniProtKB-EC"/>
</dbReference>
<dbReference type="EC" id="2.3.1.181" evidence="5 6"/>
<feature type="binding site" evidence="5 8">
    <location>
        <begin position="82"/>
        <end position="89"/>
    </location>
    <ligand>
        <name>substrate</name>
    </ligand>
</feature>
<feature type="domain" description="BPL/LPL catalytic" evidence="10">
    <location>
        <begin position="37"/>
        <end position="219"/>
    </location>
</feature>
<dbReference type="Pfam" id="PF21948">
    <property type="entry name" value="LplA-B_cat"/>
    <property type="match status" value="1"/>
</dbReference>
<accession>A0AAE3P0L3</accession>
<evidence type="ECO:0000256" key="8">
    <source>
        <dbReference type="PIRSR" id="PIRSR016262-2"/>
    </source>
</evidence>
<dbReference type="InterPro" id="IPR045864">
    <property type="entry name" value="aa-tRNA-synth_II/BPL/LPL"/>
</dbReference>
<dbReference type="HAMAP" id="MF_00013">
    <property type="entry name" value="LipB"/>
    <property type="match status" value="1"/>
</dbReference>
<comment type="function">
    <text evidence="4 5 6">Catalyzes the transfer of endogenously produced octanoic acid from octanoyl-acyl-carrier-protein onto the lipoyl domains of lipoate-dependent enzymes. Lipoyl-ACP can also act as a substrate although octanoyl-ACP is likely to be the physiological substrate.</text>
</comment>
<gene>
    <name evidence="5 11" type="primary">lipB</name>
    <name evidence="11" type="ORF">P0M35_00580</name>
</gene>
<feature type="binding site" evidence="5 8">
    <location>
        <begin position="149"/>
        <end position="151"/>
    </location>
    <ligand>
        <name>substrate</name>
    </ligand>
</feature>
<keyword evidence="3 5" id="KW-0012">Acyltransferase</keyword>
<dbReference type="RefSeq" id="WP_321534395.1">
    <property type="nucleotide sequence ID" value="NZ_JARGDL010000001.1"/>
</dbReference>
<feature type="active site" description="Acyl-thioester intermediate" evidence="5 7">
    <location>
        <position position="180"/>
    </location>
</feature>
<evidence type="ECO:0000313" key="11">
    <source>
        <dbReference type="EMBL" id="MDF1610630.1"/>
    </source>
</evidence>
<dbReference type="EMBL" id="JARGDL010000001">
    <property type="protein sequence ID" value="MDF1610630.1"/>
    <property type="molecule type" value="Genomic_DNA"/>
</dbReference>
<dbReference type="PIRSF" id="PIRSF016262">
    <property type="entry name" value="LPLase"/>
    <property type="match status" value="1"/>
</dbReference>
<dbReference type="GO" id="GO:0005737">
    <property type="term" value="C:cytoplasm"/>
    <property type="evidence" value="ECO:0007669"/>
    <property type="project" value="UniProtKB-SubCell"/>
</dbReference>
<evidence type="ECO:0000259" key="10">
    <source>
        <dbReference type="PROSITE" id="PS51733"/>
    </source>
</evidence>
<evidence type="ECO:0000256" key="2">
    <source>
        <dbReference type="ARBA" id="ARBA00022679"/>
    </source>
</evidence>
<evidence type="ECO:0000256" key="6">
    <source>
        <dbReference type="PIRNR" id="PIRNR016262"/>
    </source>
</evidence>
<protein>
    <recommendedName>
        <fullName evidence="5 6">Octanoyltransferase</fullName>
        <ecNumber evidence="5 6">2.3.1.181</ecNumber>
    </recommendedName>
    <alternativeName>
        <fullName evidence="5">Lipoate-protein ligase B</fullName>
    </alternativeName>
    <alternativeName>
        <fullName evidence="5">Lipoyl/octanoyl transferase</fullName>
    </alternativeName>
    <alternativeName>
        <fullName evidence="5">Octanoyl-[acyl-carrier-protein]-protein N-octanoyltransferase</fullName>
    </alternativeName>
</protein>
<evidence type="ECO:0000256" key="4">
    <source>
        <dbReference type="ARBA" id="ARBA00024732"/>
    </source>
</evidence>